<protein>
    <recommendedName>
        <fullName evidence="3 7">L-lactate dehydrogenase</fullName>
        <shortName evidence="7">L-LDH</shortName>
        <ecNumber evidence="3 7">1.1.1.27</ecNumber>
    </recommendedName>
</protein>
<dbReference type="PIRSF" id="PIRSF000102">
    <property type="entry name" value="Lac_mal_DH"/>
    <property type="match status" value="1"/>
</dbReference>
<dbReference type="NCBIfam" id="NF004863">
    <property type="entry name" value="PRK06223.1"/>
    <property type="match status" value="1"/>
</dbReference>
<dbReference type="PANTHER" id="PTHR43128:SF16">
    <property type="entry name" value="L-LACTATE DEHYDROGENASE"/>
    <property type="match status" value="1"/>
</dbReference>
<dbReference type="NCBIfam" id="NF000824">
    <property type="entry name" value="PRK00066.1"/>
    <property type="match status" value="1"/>
</dbReference>
<feature type="binding site" evidence="7 9">
    <location>
        <position position="36"/>
    </location>
    <ligand>
        <name>NAD(+)</name>
        <dbReference type="ChEBI" id="CHEBI:57540"/>
    </ligand>
</feature>
<feature type="binding site" evidence="7">
    <location>
        <begin position="121"/>
        <end position="124"/>
    </location>
    <ligand>
        <name>substrate</name>
    </ligand>
</feature>
<evidence type="ECO:0000256" key="9">
    <source>
        <dbReference type="PIRSR" id="PIRSR000102-3"/>
    </source>
</evidence>
<dbReference type="EC" id="1.1.1.27" evidence="3 7"/>
<dbReference type="GO" id="GO:0006096">
    <property type="term" value="P:glycolytic process"/>
    <property type="evidence" value="ECO:0007669"/>
    <property type="project" value="UniProtKB-UniRule"/>
</dbReference>
<evidence type="ECO:0000259" key="10">
    <source>
        <dbReference type="Pfam" id="PF00056"/>
    </source>
</evidence>
<reference evidence="12 13" key="1">
    <citation type="submission" date="2019-02" db="EMBL/GenBank/DDBJ databases">
        <title>Genomic Encyclopedia of Type Strains, Phase IV (KMG-IV): sequencing the most valuable type-strain genomes for metagenomic binning, comparative biology and taxonomic classification.</title>
        <authorList>
            <person name="Goeker M."/>
        </authorList>
    </citation>
    <scope>NUCLEOTIDE SEQUENCE [LARGE SCALE GENOMIC DNA]</scope>
    <source>
        <strain evidence="12 13">DSM 29486</strain>
    </source>
</reference>
<evidence type="ECO:0000256" key="2">
    <source>
        <dbReference type="ARBA" id="ARBA00006054"/>
    </source>
</evidence>
<evidence type="ECO:0000256" key="5">
    <source>
        <dbReference type="ARBA" id="ARBA00023027"/>
    </source>
</evidence>
<dbReference type="InterPro" id="IPR015955">
    <property type="entry name" value="Lactate_DH/Glyco_Ohase_4_C"/>
</dbReference>
<dbReference type="PRINTS" id="PR00086">
    <property type="entry name" value="LLDHDRGNASE"/>
</dbReference>
<feature type="binding site" evidence="7">
    <location>
        <begin position="80"/>
        <end position="81"/>
    </location>
    <ligand>
        <name>NAD(+)</name>
        <dbReference type="ChEBI" id="CHEBI:57540"/>
    </ligand>
</feature>
<dbReference type="InterPro" id="IPR001236">
    <property type="entry name" value="Lactate/malate_DH_N"/>
</dbReference>
<feature type="domain" description="Lactate/malate dehydrogenase N-terminal" evidence="10">
    <location>
        <begin position="6"/>
        <end position="143"/>
    </location>
</feature>
<feature type="binding site" evidence="7">
    <location>
        <position position="89"/>
    </location>
    <ligand>
        <name>substrate</name>
    </ligand>
</feature>
<dbReference type="NCBIfam" id="TIGR01771">
    <property type="entry name" value="L-LDH-NAD"/>
    <property type="match status" value="1"/>
</dbReference>
<feature type="binding site" evidence="7">
    <location>
        <position position="41"/>
    </location>
    <ligand>
        <name>NAD(+)</name>
        <dbReference type="ChEBI" id="CHEBI:57540"/>
    </ligand>
</feature>
<dbReference type="Proteomes" id="UP000292927">
    <property type="component" value="Unassembled WGS sequence"/>
</dbReference>
<dbReference type="InterPro" id="IPR011304">
    <property type="entry name" value="L-lactate_DH"/>
</dbReference>
<dbReference type="EMBL" id="SGXF01000001">
    <property type="protein sequence ID" value="RZT02445.1"/>
    <property type="molecule type" value="Genomic_DNA"/>
</dbReference>
<keyword evidence="13" id="KW-1185">Reference proteome</keyword>
<evidence type="ECO:0000256" key="6">
    <source>
        <dbReference type="ARBA" id="ARBA00049258"/>
    </source>
</evidence>
<name>A0A4Q7PPM3_9FIRM</name>
<dbReference type="FunFam" id="3.40.50.720:FF:000018">
    <property type="entry name" value="Malate dehydrogenase"/>
    <property type="match status" value="1"/>
</dbReference>
<organism evidence="12 13">
    <name type="scientific">Cuneatibacter caecimuris</name>
    <dbReference type="NCBI Taxonomy" id="1796618"/>
    <lineage>
        <taxon>Bacteria</taxon>
        <taxon>Bacillati</taxon>
        <taxon>Bacillota</taxon>
        <taxon>Clostridia</taxon>
        <taxon>Lachnospirales</taxon>
        <taxon>Lachnospiraceae</taxon>
        <taxon>Cuneatibacter</taxon>
    </lineage>
</organism>
<evidence type="ECO:0000256" key="1">
    <source>
        <dbReference type="ARBA" id="ARBA00004843"/>
    </source>
</evidence>
<proteinExistence type="inferred from homology"/>
<keyword evidence="7" id="KW-0021">Allosteric enzyme</keyword>
<comment type="subunit">
    <text evidence="7">Homotetramer.</text>
</comment>
<feature type="binding site" evidence="9">
    <location>
        <position position="96"/>
    </location>
    <ligand>
        <name>NAD(+)</name>
        <dbReference type="ChEBI" id="CHEBI:57540"/>
    </ligand>
</feature>
<feature type="binding site" evidence="7">
    <location>
        <position position="102"/>
    </location>
    <ligand>
        <name>NAD(+)</name>
        <dbReference type="ChEBI" id="CHEBI:57540"/>
    </ligand>
</feature>
<evidence type="ECO:0000313" key="12">
    <source>
        <dbReference type="EMBL" id="RZT02445.1"/>
    </source>
</evidence>
<dbReference type="Gene3D" id="3.90.110.10">
    <property type="entry name" value="Lactate dehydrogenase/glycoside hydrolase, family 4, C-terminal"/>
    <property type="match status" value="1"/>
</dbReference>
<keyword evidence="7" id="KW-0963">Cytoplasm</keyword>
<feature type="binding site" evidence="7">
    <location>
        <position position="144"/>
    </location>
    <ligand>
        <name>NAD(+)</name>
        <dbReference type="ChEBI" id="CHEBI:57540"/>
    </ligand>
</feature>
<feature type="binding site" evidence="7">
    <location>
        <position position="169"/>
    </location>
    <ligand>
        <name>beta-D-fructose 1,6-bisphosphate</name>
        <dbReference type="ChEBI" id="CHEBI:32966"/>
        <note>allosteric activator</note>
    </ligand>
</feature>
<comment type="activity regulation">
    <text evidence="7">Allosterically activated by fructose 1,6-bisphosphate (FBP).</text>
</comment>
<feature type="binding site" evidence="7">
    <location>
        <position position="154"/>
    </location>
    <ligand>
        <name>beta-D-fructose 1,6-bisphosphate</name>
        <dbReference type="ChEBI" id="CHEBI:32966"/>
        <note>allosteric activator</note>
    </ligand>
</feature>
<comment type="similarity">
    <text evidence="2 7">Belongs to the LDH/MDH superfamily. LDH family.</text>
</comment>
<feature type="binding site" evidence="7">
    <location>
        <position position="231"/>
    </location>
    <ligand>
        <name>substrate</name>
    </ligand>
</feature>
<feature type="binding site" evidence="7 9">
    <location>
        <begin position="119"/>
        <end position="121"/>
    </location>
    <ligand>
        <name>NAD(+)</name>
        <dbReference type="ChEBI" id="CHEBI:57540"/>
    </ligand>
</feature>
<dbReference type="OrthoDB" id="9802969at2"/>
<dbReference type="PANTHER" id="PTHR43128">
    <property type="entry name" value="L-2-HYDROXYCARBOXYLATE DEHYDROGENASE (NAD(P)(+))"/>
    <property type="match status" value="1"/>
</dbReference>
<comment type="catalytic activity">
    <reaction evidence="6 7">
        <text>(S)-lactate + NAD(+) = pyruvate + NADH + H(+)</text>
        <dbReference type="Rhea" id="RHEA:23444"/>
        <dbReference type="ChEBI" id="CHEBI:15361"/>
        <dbReference type="ChEBI" id="CHEBI:15378"/>
        <dbReference type="ChEBI" id="CHEBI:16651"/>
        <dbReference type="ChEBI" id="CHEBI:57540"/>
        <dbReference type="ChEBI" id="CHEBI:57945"/>
        <dbReference type="EC" id="1.1.1.27"/>
    </reaction>
</comment>
<feature type="domain" description="Lactate/malate dehydrogenase C-terminal" evidence="11">
    <location>
        <begin position="146"/>
        <end position="311"/>
    </location>
</feature>
<dbReference type="CDD" id="cd05292">
    <property type="entry name" value="LDH_2"/>
    <property type="match status" value="1"/>
</dbReference>
<dbReference type="Pfam" id="PF02866">
    <property type="entry name" value="Ldh_1_C"/>
    <property type="match status" value="1"/>
</dbReference>
<dbReference type="GO" id="GO:0004459">
    <property type="term" value="F:L-lactate dehydrogenase (NAD+) activity"/>
    <property type="evidence" value="ECO:0007669"/>
    <property type="project" value="UniProtKB-UniRule"/>
</dbReference>
<dbReference type="AlphaFoldDB" id="A0A4Q7PPM3"/>
<comment type="subcellular location">
    <subcellularLocation>
        <location evidence="7">Cytoplasm</location>
    </subcellularLocation>
</comment>
<dbReference type="UniPathway" id="UPA00554">
    <property type="reaction ID" value="UER00611"/>
</dbReference>
<feature type="binding site" evidence="7">
    <location>
        <position position="83"/>
    </location>
    <ligand>
        <name>substrate</name>
    </ligand>
</feature>
<feature type="binding site" evidence="9">
    <location>
        <begin position="11"/>
        <end position="16"/>
    </location>
    <ligand>
        <name>NAD(+)</name>
        <dbReference type="ChEBI" id="CHEBI:57540"/>
    </ligand>
</feature>
<dbReference type="PROSITE" id="PS00064">
    <property type="entry name" value="L_LDH"/>
    <property type="match status" value="1"/>
</dbReference>
<dbReference type="Pfam" id="PF00056">
    <property type="entry name" value="Ldh_1_N"/>
    <property type="match status" value="1"/>
</dbReference>
<dbReference type="InterPro" id="IPR018177">
    <property type="entry name" value="L-lactate_DH_AS"/>
</dbReference>
<dbReference type="InterPro" id="IPR022383">
    <property type="entry name" value="Lactate/malate_DH_C"/>
</dbReference>
<dbReference type="SUPFAM" id="SSF51735">
    <property type="entry name" value="NAD(P)-binding Rossmann-fold domains"/>
    <property type="match status" value="1"/>
</dbReference>
<feature type="binding site" evidence="7">
    <location>
        <position position="66"/>
    </location>
    <ligand>
        <name>NAD(+)</name>
        <dbReference type="ChEBI" id="CHEBI:57540"/>
    </ligand>
</feature>
<dbReference type="InterPro" id="IPR036291">
    <property type="entry name" value="NAD(P)-bd_dom_sf"/>
</dbReference>
<comment type="pathway">
    <text evidence="1 7">Fermentation; pyruvate fermentation to lactate; (S)-lactate from pyruvate: step 1/1.</text>
</comment>
<dbReference type="GO" id="GO:0006089">
    <property type="term" value="P:lactate metabolic process"/>
    <property type="evidence" value="ECO:0007669"/>
    <property type="project" value="TreeGrafter"/>
</dbReference>
<feature type="binding site" evidence="7">
    <location>
        <begin position="149"/>
        <end position="152"/>
    </location>
    <ligand>
        <name>substrate</name>
    </ligand>
</feature>
<comment type="caution">
    <text evidence="12">The sequence shown here is derived from an EMBL/GenBank/DDBJ whole genome shotgun (WGS) entry which is preliminary data.</text>
</comment>
<feature type="binding site" evidence="7">
    <location>
        <position position="15"/>
    </location>
    <ligand>
        <name>NAD(+)</name>
        <dbReference type="ChEBI" id="CHEBI:57540"/>
    </ligand>
</feature>
<keyword evidence="4 7" id="KW-0560">Oxidoreductase</keyword>
<feature type="modified residue" description="Phosphotyrosine" evidence="7">
    <location>
        <position position="222"/>
    </location>
</feature>
<dbReference type="Gene3D" id="3.40.50.720">
    <property type="entry name" value="NAD(P)-binding Rossmann-like Domain"/>
    <property type="match status" value="1"/>
</dbReference>
<evidence type="ECO:0000259" key="11">
    <source>
        <dbReference type="Pfam" id="PF02866"/>
    </source>
</evidence>
<sequence>MTNPRKVAVVGCGFVGSSIAFSLMQRGLYSEMVLIDINHAKAEGEAMDLSHGLPYAASMDIYAGGYEDAADSALIIITAGANQKPGETRLDLIGKNVAILKSIIPEITSRNFEGILMIVSNPVDVLTYAAYRLSGYAPSRVIGSGTVLDTARLKYLLGEHLQVDSRSVHAVIIGEHGDSELAVWSGANVSGIDLDDFYQLRGLNAYEEDKQRIYEDVRDSAYEIIARKEATYYGIAMAVNRISESILKNEEAVLPISVVLEGQYGLSGLCMSIPSVVGKNGCEQVLEIPMNVQEQRALQDSARQLKEVIETLRLE</sequence>
<evidence type="ECO:0000256" key="4">
    <source>
        <dbReference type="ARBA" id="ARBA00023002"/>
    </source>
</evidence>
<dbReference type="GO" id="GO:0005737">
    <property type="term" value="C:cytoplasm"/>
    <property type="evidence" value="ECO:0007669"/>
    <property type="project" value="UniProtKB-SubCell"/>
</dbReference>
<keyword evidence="5 7" id="KW-0520">NAD</keyword>
<accession>A0A4Q7PPM3</accession>
<evidence type="ECO:0000256" key="7">
    <source>
        <dbReference type="HAMAP-Rule" id="MF_00488"/>
    </source>
</evidence>
<evidence type="ECO:0000256" key="3">
    <source>
        <dbReference type="ARBA" id="ARBA00012967"/>
    </source>
</evidence>
<dbReference type="HAMAP" id="MF_00488">
    <property type="entry name" value="Lactate_dehydrog"/>
    <property type="match status" value="1"/>
</dbReference>
<keyword evidence="7" id="KW-0597">Phosphoprotein</keyword>
<dbReference type="SUPFAM" id="SSF56327">
    <property type="entry name" value="LDH C-terminal domain-like"/>
    <property type="match status" value="1"/>
</dbReference>
<gene>
    <name evidence="7" type="primary">ldh</name>
    <name evidence="12" type="ORF">EV209_0561</name>
</gene>
<dbReference type="InterPro" id="IPR001557">
    <property type="entry name" value="L-lactate/malate_DH"/>
</dbReference>
<comment type="function">
    <text evidence="7">Catalyzes the conversion of lactate to pyruvate.</text>
</comment>
<evidence type="ECO:0000313" key="13">
    <source>
        <dbReference type="Proteomes" id="UP000292927"/>
    </source>
</evidence>
<evidence type="ECO:0000256" key="8">
    <source>
        <dbReference type="PIRSR" id="PIRSR000102-1"/>
    </source>
</evidence>
<feature type="active site" description="Proton acceptor" evidence="7 8">
    <location>
        <position position="176"/>
    </location>
</feature>
<dbReference type="RefSeq" id="WP_130432829.1">
    <property type="nucleotide sequence ID" value="NZ_SGXF01000001.1"/>
</dbReference>